<dbReference type="RefSeq" id="WP_284329585.1">
    <property type="nucleotide sequence ID" value="NZ_BSUN01000003.1"/>
</dbReference>
<accession>A0ABQ6IMC8</accession>
<name>A0ABQ6IMC8_9MICO</name>
<dbReference type="Proteomes" id="UP001157125">
    <property type="component" value="Unassembled WGS sequence"/>
</dbReference>
<gene>
    <name evidence="2" type="ORF">GCM10025876_41160</name>
</gene>
<feature type="region of interest" description="Disordered" evidence="1">
    <location>
        <begin position="252"/>
        <end position="282"/>
    </location>
</feature>
<reference evidence="3" key="1">
    <citation type="journal article" date="2019" name="Int. J. Syst. Evol. Microbiol.">
        <title>The Global Catalogue of Microorganisms (GCM) 10K type strain sequencing project: providing services to taxonomists for standard genome sequencing and annotation.</title>
        <authorList>
            <consortium name="The Broad Institute Genomics Platform"/>
            <consortium name="The Broad Institute Genome Sequencing Center for Infectious Disease"/>
            <person name="Wu L."/>
            <person name="Ma J."/>
        </authorList>
    </citation>
    <scope>NUCLEOTIDE SEQUENCE [LARGE SCALE GENOMIC DNA]</scope>
    <source>
        <strain evidence="3">NBRC 112299</strain>
    </source>
</reference>
<evidence type="ECO:0000313" key="2">
    <source>
        <dbReference type="EMBL" id="GMA37912.1"/>
    </source>
</evidence>
<dbReference type="EMBL" id="BSUN01000003">
    <property type="protein sequence ID" value="GMA37912.1"/>
    <property type="molecule type" value="Genomic_DNA"/>
</dbReference>
<keyword evidence="3" id="KW-1185">Reference proteome</keyword>
<sequence length="282" mass="29981">MTSLYVGLTRGRADNHIYVANIAAGDADGHHAVAPTISAASILKNAIDNNTDQTSAHATLWDEYAAENKLDVWLERHRAVRDLHSPSAAAGDAIVRSAIGDDAPAVLGAETYEAAVEYARTREPRSAEAELRALAHAHTSREDFTEACRQGVDDARYAPGITTGKADVDAWLGRAESRIRDLMQDASAADYPEGTEAAAMRHEWGVRPLVDPGAEAAAEHGRKRAVLEGLLRERGLDGDRLAQALARYDADPAGVTAAAQVRPSTSPAPAPSPTLQRDSPAL</sequence>
<organism evidence="2 3">
    <name type="scientific">Demequina litorisediminis</name>
    <dbReference type="NCBI Taxonomy" id="1849022"/>
    <lineage>
        <taxon>Bacteria</taxon>
        <taxon>Bacillati</taxon>
        <taxon>Actinomycetota</taxon>
        <taxon>Actinomycetes</taxon>
        <taxon>Micrococcales</taxon>
        <taxon>Demequinaceae</taxon>
        <taxon>Demequina</taxon>
    </lineage>
</organism>
<evidence type="ECO:0000313" key="3">
    <source>
        <dbReference type="Proteomes" id="UP001157125"/>
    </source>
</evidence>
<protein>
    <submittedName>
        <fullName evidence="2">Uncharacterized protein</fullName>
    </submittedName>
</protein>
<comment type="caution">
    <text evidence="2">The sequence shown here is derived from an EMBL/GenBank/DDBJ whole genome shotgun (WGS) entry which is preliminary data.</text>
</comment>
<evidence type="ECO:0000256" key="1">
    <source>
        <dbReference type="SAM" id="MobiDB-lite"/>
    </source>
</evidence>
<proteinExistence type="predicted"/>